<dbReference type="RefSeq" id="WP_405286366.1">
    <property type="nucleotide sequence ID" value="NZ_JBBHLI010000002.1"/>
</dbReference>
<comment type="similarity">
    <text evidence="2">Belongs to the UPF0382 family.</text>
</comment>
<evidence type="ECO:0000313" key="8">
    <source>
        <dbReference type="Proteomes" id="UP001484239"/>
    </source>
</evidence>
<keyword evidence="8" id="KW-1185">Reference proteome</keyword>
<feature type="transmembrane region" description="Helical" evidence="6">
    <location>
        <begin position="98"/>
        <end position="122"/>
    </location>
</feature>
<organism evidence="7 8">
    <name type="scientific">Gaopeijia maritima</name>
    <dbReference type="NCBI Taxonomy" id="3119007"/>
    <lineage>
        <taxon>Bacteria</taxon>
        <taxon>Pseudomonadati</taxon>
        <taxon>Gemmatimonadota</taxon>
        <taxon>Longimicrobiia</taxon>
        <taxon>Gaopeijiales</taxon>
        <taxon>Gaopeijiaceae</taxon>
        <taxon>Gaopeijia</taxon>
    </lineage>
</organism>
<evidence type="ECO:0000256" key="3">
    <source>
        <dbReference type="ARBA" id="ARBA00022692"/>
    </source>
</evidence>
<evidence type="ECO:0000256" key="2">
    <source>
        <dbReference type="ARBA" id="ARBA00009694"/>
    </source>
</evidence>
<reference evidence="7 8" key="1">
    <citation type="submission" date="2024-02" db="EMBL/GenBank/DDBJ databases">
        <title>A novel Gemmatimonadota bacterium.</title>
        <authorList>
            <person name="Du Z.-J."/>
            <person name="Ye Y.-Q."/>
        </authorList>
    </citation>
    <scope>NUCLEOTIDE SEQUENCE [LARGE SCALE GENOMIC DNA]</scope>
    <source>
        <strain evidence="7 8">DH-20</strain>
    </source>
</reference>
<gene>
    <name evidence="7" type="ORF">WI372_04195</name>
</gene>
<evidence type="ECO:0000256" key="6">
    <source>
        <dbReference type="SAM" id="Phobius"/>
    </source>
</evidence>
<name>A0ABU9E6L4_9BACT</name>
<keyword evidence="3 6" id="KW-0812">Transmembrane</keyword>
<dbReference type="EMBL" id="JBBHLI010000002">
    <property type="protein sequence ID" value="MEK9500166.1"/>
    <property type="molecule type" value="Genomic_DNA"/>
</dbReference>
<accession>A0ABU9E6L4</accession>
<dbReference type="PANTHER" id="PTHR43461">
    <property type="entry name" value="TRANSMEMBRANE PROTEIN 256"/>
    <property type="match status" value="1"/>
</dbReference>
<feature type="transmembrane region" description="Helical" evidence="6">
    <location>
        <begin position="70"/>
        <end position="92"/>
    </location>
</feature>
<dbReference type="PANTHER" id="PTHR43461:SF1">
    <property type="entry name" value="TRANSMEMBRANE PROTEIN 256"/>
    <property type="match status" value="1"/>
</dbReference>
<dbReference type="Pfam" id="PF04241">
    <property type="entry name" value="DUF423"/>
    <property type="match status" value="1"/>
</dbReference>
<evidence type="ECO:0000256" key="4">
    <source>
        <dbReference type="ARBA" id="ARBA00022989"/>
    </source>
</evidence>
<feature type="transmembrane region" description="Helical" evidence="6">
    <location>
        <begin position="47"/>
        <end position="63"/>
    </location>
</feature>
<sequence length="128" mass="13326">MDRTFVIAAALFGFIGVAAGAFGAHALRESLSPRDLEIFETAVRYQLVHAVALLGIASAWARWPESAGTLALSGWLMVGGVTVFSGSLYLLVLSGMRWLGAVTPLGGVTMLAGWAMLGWAALRAGSSS</sequence>
<evidence type="ECO:0000313" key="7">
    <source>
        <dbReference type="EMBL" id="MEK9500166.1"/>
    </source>
</evidence>
<protein>
    <submittedName>
        <fullName evidence="7">DUF423 domain-containing protein</fullName>
    </submittedName>
</protein>
<keyword evidence="5 6" id="KW-0472">Membrane</keyword>
<evidence type="ECO:0000256" key="1">
    <source>
        <dbReference type="ARBA" id="ARBA00004141"/>
    </source>
</evidence>
<keyword evidence="4 6" id="KW-1133">Transmembrane helix</keyword>
<dbReference type="Proteomes" id="UP001484239">
    <property type="component" value="Unassembled WGS sequence"/>
</dbReference>
<evidence type="ECO:0000256" key="5">
    <source>
        <dbReference type="ARBA" id="ARBA00023136"/>
    </source>
</evidence>
<comment type="caution">
    <text evidence="7">The sequence shown here is derived from an EMBL/GenBank/DDBJ whole genome shotgun (WGS) entry which is preliminary data.</text>
</comment>
<proteinExistence type="inferred from homology"/>
<dbReference type="InterPro" id="IPR006696">
    <property type="entry name" value="DUF423"/>
</dbReference>
<comment type="subcellular location">
    <subcellularLocation>
        <location evidence="1">Membrane</location>
        <topology evidence="1">Multi-pass membrane protein</topology>
    </subcellularLocation>
</comment>